<comment type="catalytic activity">
    <reaction evidence="8">
        <text>L-seryl-[protein] + ATP = O-phospho-L-seryl-[protein] + ADP + H(+)</text>
        <dbReference type="Rhea" id="RHEA:17989"/>
        <dbReference type="Rhea" id="RHEA-COMP:9863"/>
        <dbReference type="Rhea" id="RHEA-COMP:11604"/>
        <dbReference type="ChEBI" id="CHEBI:15378"/>
        <dbReference type="ChEBI" id="CHEBI:29999"/>
        <dbReference type="ChEBI" id="CHEBI:30616"/>
        <dbReference type="ChEBI" id="CHEBI:83421"/>
        <dbReference type="ChEBI" id="CHEBI:456216"/>
        <dbReference type="EC" id="2.7.11.1"/>
    </reaction>
</comment>
<evidence type="ECO:0000256" key="7">
    <source>
        <dbReference type="ARBA" id="ARBA00047899"/>
    </source>
</evidence>
<name>R7Z341_CONA1</name>
<dbReference type="PROSITE" id="PS50011">
    <property type="entry name" value="PROTEIN_KINASE_DOM"/>
    <property type="match status" value="1"/>
</dbReference>
<dbReference type="PANTHER" id="PTHR47634:SF9">
    <property type="entry name" value="PROTEIN KINASE DOMAIN-CONTAINING PROTEIN-RELATED"/>
    <property type="match status" value="1"/>
</dbReference>
<evidence type="ECO:0000256" key="9">
    <source>
        <dbReference type="PROSITE-ProRule" id="PRU10141"/>
    </source>
</evidence>
<reference evidence="12" key="1">
    <citation type="submission" date="2012-06" db="EMBL/GenBank/DDBJ databases">
        <title>The genome sequence of Coniosporium apollinis CBS 100218.</title>
        <authorList>
            <consortium name="The Broad Institute Genome Sequencing Platform"/>
            <person name="Cuomo C."/>
            <person name="Gorbushina A."/>
            <person name="Noack S."/>
            <person name="Walker B."/>
            <person name="Young S.K."/>
            <person name="Zeng Q."/>
            <person name="Gargeya S."/>
            <person name="Fitzgerald M."/>
            <person name="Haas B."/>
            <person name="Abouelleil A."/>
            <person name="Alvarado L."/>
            <person name="Arachchi H.M."/>
            <person name="Berlin A.M."/>
            <person name="Chapman S.B."/>
            <person name="Goldberg J."/>
            <person name="Griggs A."/>
            <person name="Gujja S."/>
            <person name="Hansen M."/>
            <person name="Howarth C."/>
            <person name="Imamovic A."/>
            <person name="Larimer J."/>
            <person name="McCowan C."/>
            <person name="Montmayeur A."/>
            <person name="Murphy C."/>
            <person name="Neiman D."/>
            <person name="Pearson M."/>
            <person name="Priest M."/>
            <person name="Roberts A."/>
            <person name="Saif S."/>
            <person name="Shea T."/>
            <person name="Sisk P."/>
            <person name="Sykes S."/>
            <person name="Wortman J."/>
            <person name="Nusbaum C."/>
            <person name="Birren B."/>
        </authorList>
    </citation>
    <scope>NUCLEOTIDE SEQUENCE [LARGE SCALE GENOMIC DNA]</scope>
    <source>
        <strain evidence="12">CBS 100218</strain>
    </source>
</reference>
<dbReference type="PANTHER" id="PTHR47634">
    <property type="entry name" value="PROTEIN KINASE DOMAIN-CONTAINING PROTEIN-RELATED"/>
    <property type="match status" value="1"/>
</dbReference>
<dbReference type="Gene3D" id="1.10.510.10">
    <property type="entry name" value="Transferase(Phosphotransferase) domain 1"/>
    <property type="match status" value="1"/>
</dbReference>
<dbReference type="GO" id="GO:0000245">
    <property type="term" value="P:spliceosomal complex assembly"/>
    <property type="evidence" value="ECO:0007669"/>
    <property type="project" value="TreeGrafter"/>
</dbReference>
<dbReference type="Pfam" id="PF00069">
    <property type="entry name" value="Pkinase"/>
    <property type="match status" value="1"/>
</dbReference>
<protein>
    <recommendedName>
        <fullName evidence="1">non-specific serine/threonine protein kinase</fullName>
        <ecNumber evidence="1">2.7.11.1</ecNumber>
    </recommendedName>
</protein>
<dbReference type="EMBL" id="JH767598">
    <property type="protein sequence ID" value="EON68518.1"/>
    <property type="molecule type" value="Genomic_DNA"/>
</dbReference>
<keyword evidence="12" id="KW-1185">Reference proteome</keyword>
<dbReference type="STRING" id="1168221.R7Z341"/>
<accession>R7Z341</accession>
<dbReference type="HOGENOM" id="CLU_000288_81_2_1"/>
<evidence type="ECO:0000256" key="2">
    <source>
        <dbReference type="ARBA" id="ARBA00022527"/>
    </source>
</evidence>
<evidence type="ECO:0000256" key="8">
    <source>
        <dbReference type="ARBA" id="ARBA00048679"/>
    </source>
</evidence>
<keyword evidence="6 9" id="KW-0067">ATP-binding</keyword>
<dbReference type="GO" id="GO:0050684">
    <property type="term" value="P:regulation of mRNA processing"/>
    <property type="evidence" value="ECO:0007669"/>
    <property type="project" value="TreeGrafter"/>
</dbReference>
<feature type="binding site" evidence="9">
    <location>
        <position position="70"/>
    </location>
    <ligand>
        <name>ATP</name>
        <dbReference type="ChEBI" id="CHEBI:30616"/>
    </ligand>
</feature>
<proteinExistence type="predicted"/>
<evidence type="ECO:0000313" key="11">
    <source>
        <dbReference type="EMBL" id="EON68518.1"/>
    </source>
</evidence>
<feature type="domain" description="Protein kinase" evidence="10">
    <location>
        <begin position="41"/>
        <end position="359"/>
    </location>
</feature>
<keyword evidence="5 11" id="KW-0418">Kinase</keyword>
<evidence type="ECO:0000256" key="4">
    <source>
        <dbReference type="ARBA" id="ARBA00022741"/>
    </source>
</evidence>
<evidence type="ECO:0000256" key="1">
    <source>
        <dbReference type="ARBA" id="ARBA00012513"/>
    </source>
</evidence>
<dbReference type="GeneID" id="19905087"/>
<dbReference type="SMART" id="SM00220">
    <property type="entry name" value="S_TKc"/>
    <property type="match status" value="1"/>
</dbReference>
<dbReference type="GO" id="GO:0005524">
    <property type="term" value="F:ATP binding"/>
    <property type="evidence" value="ECO:0007669"/>
    <property type="project" value="UniProtKB-UniRule"/>
</dbReference>
<dbReference type="InterPro" id="IPR000719">
    <property type="entry name" value="Prot_kinase_dom"/>
</dbReference>
<dbReference type="eggNOG" id="KOG1290">
    <property type="taxonomic scope" value="Eukaryota"/>
</dbReference>
<keyword evidence="4 9" id="KW-0547">Nucleotide-binding</keyword>
<dbReference type="PROSITE" id="PS00107">
    <property type="entry name" value="PROTEIN_KINASE_ATP"/>
    <property type="match status" value="1"/>
</dbReference>
<dbReference type="GO" id="GO:0004674">
    <property type="term" value="F:protein serine/threonine kinase activity"/>
    <property type="evidence" value="ECO:0007669"/>
    <property type="project" value="UniProtKB-KW"/>
</dbReference>
<dbReference type="SUPFAM" id="SSF56112">
    <property type="entry name" value="Protein kinase-like (PK-like)"/>
    <property type="match status" value="1"/>
</dbReference>
<dbReference type="InterPro" id="IPR011009">
    <property type="entry name" value="Kinase-like_dom_sf"/>
</dbReference>
<sequence>MATSARHYQPSALDNIEDVEEYRKGGFHPVHLGDSFASGRYHVLYKLGFGGFSTVWLARDERLRRLVALKIITAEASSRCVELQILRHLNESSVDHPGRSHIMSILDHFNVQGPNGSHACLVSQLAGPSVTQICDSPGQMAGSPLPGANTSLSAPDYLVEPLDRSRIHSSYFSGDALLVDFGHSFMSDSPPPEGVGTPLSYCSPEALFDNRASVWSDIWALGYTIFEIRAGSQLFASFLGGPDEVIRQMVQTLGKLPEPWWSAWEQRSAYFDESGRPKRTWENDIPLAVEYPLVEQIRDIGAEDEVDEDESPVGTIMEAPGTRLSEAEVLTLEDLMHGTIAYAPEQRMPADKAVIHPWFTGVCG</sequence>
<evidence type="ECO:0000259" key="10">
    <source>
        <dbReference type="PROSITE" id="PS50011"/>
    </source>
</evidence>
<evidence type="ECO:0000313" key="12">
    <source>
        <dbReference type="Proteomes" id="UP000016924"/>
    </source>
</evidence>
<dbReference type="Gene3D" id="3.30.200.20">
    <property type="entry name" value="Phosphorylase Kinase, domain 1"/>
    <property type="match status" value="1"/>
</dbReference>
<keyword evidence="2" id="KW-0723">Serine/threonine-protein kinase</keyword>
<evidence type="ECO:0000256" key="5">
    <source>
        <dbReference type="ARBA" id="ARBA00022777"/>
    </source>
</evidence>
<dbReference type="InterPro" id="IPR017441">
    <property type="entry name" value="Protein_kinase_ATP_BS"/>
</dbReference>
<evidence type="ECO:0000256" key="6">
    <source>
        <dbReference type="ARBA" id="ARBA00022840"/>
    </source>
</evidence>
<dbReference type="OrthoDB" id="5979581at2759"/>
<dbReference type="AlphaFoldDB" id="R7Z341"/>
<organism evidence="11 12">
    <name type="scientific">Coniosporium apollinis (strain CBS 100218)</name>
    <name type="common">Rock-inhabiting black yeast</name>
    <dbReference type="NCBI Taxonomy" id="1168221"/>
    <lineage>
        <taxon>Eukaryota</taxon>
        <taxon>Fungi</taxon>
        <taxon>Dikarya</taxon>
        <taxon>Ascomycota</taxon>
        <taxon>Pezizomycotina</taxon>
        <taxon>Dothideomycetes</taxon>
        <taxon>Dothideomycetes incertae sedis</taxon>
        <taxon>Coniosporium</taxon>
    </lineage>
</organism>
<dbReference type="InterPro" id="IPR051334">
    <property type="entry name" value="SRPK"/>
</dbReference>
<gene>
    <name evidence="11" type="ORF">W97_07776</name>
</gene>
<dbReference type="OMA" id="PEPWWSA"/>
<dbReference type="Proteomes" id="UP000016924">
    <property type="component" value="Unassembled WGS sequence"/>
</dbReference>
<evidence type="ECO:0000256" key="3">
    <source>
        <dbReference type="ARBA" id="ARBA00022679"/>
    </source>
</evidence>
<keyword evidence="3" id="KW-0808">Transferase</keyword>
<dbReference type="EC" id="2.7.11.1" evidence="1"/>
<dbReference type="RefSeq" id="XP_007783835.1">
    <property type="nucleotide sequence ID" value="XM_007785645.1"/>
</dbReference>
<comment type="catalytic activity">
    <reaction evidence="7">
        <text>L-threonyl-[protein] + ATP = O-phospho-L-threonyl-[protein] + ADP + H(+)</text>
        <dbReference type="Rhea" id="RHEA:46608"/>
        <dbReference type="Rhea" id="RHEA-COMP:11060"/>
        <dbReference type="Rhea" id="RHEA-COMP:11605"/>
        <dbReference type="ChEBI" id="CHEBI:15378"/>
        <dbReference type="ChEBI" id="CHEBI:30013"/>
        <dbReference type="ChEBI" id="CHEBI:30616"/>
        <dbReference type="ChEBI" id="CHEBI:61977"/>
        <dbReference type="ChEBI" id="CHEBI:456216"/>
        <dbReference type="EC" id="2.7.11.1"/>
    </reaction>
</comment>